<reference evidence="2 3" key="1">
    <citation type="submission" date="2020-08" db="EMBL/GenBank/DDBJ databases">
        <title>Sequencing the genomes of 1000 actinobacteria strains.</title>
        <authorList>
            <person name="Klenk H.-P."/>
        </authorList>
    </citation>
    <scope>NUCLEOTIDE SEQUENCE [LARGE SCALE GENOMIC DNA]</scope>
    <source>
        <strain evidence="2 3">DSM 43675</strain>
    </source>
</reference>
<dbReference type="Gene3D" id="3.40.50.720">
    <property type="entry name" value="NAD(P)-binding Rossmann-like Domain"/>
    <property type="match status" value="1"/>
</dbReference>
<dbReference type="SUPFAM" id="SSF51735">
    <property type="entry name" value="NAD(P)-binding Rossmann-fold domains"/>
    <property type="match status" value="1"/>
</dbReference>
<feature type="domain" description="2,4-diaminopentanoate dehydrogenase C-terminal" evidence="1">
    <location>
        <begin position="144"/>
        <end position="351"/>
    </location>
</feature>
<keyword evidence="3" id="KW-1185">Reference proteome</keyword>
<dbReference type="AlphaFoldDB" id="A0A7X0KZQ6"/>
<evidence type="ECO:0000313" key="2">
    <source>
        <dbReference type="EMBL" id="MBB6396738.1"/>
    </source>
</evidence>
<sequence length="380" mass="40064">MAIRVLHVATGNVGRIALGQLIEDPRFELAGLVVSDPAKAGRDAGELAGLDVVTGVAATADLDAALAARPDCTVYCAIGETRLPGALADIGKILAAGSNVVASSPVPLIYPWGLLPDRMIRPIEDACRAGGTSVFTTGVDPGWVNDLLPFAIASTCQRVEQVRCSEIADYATYDGGPVMFDFMGFGRPVGDLPKLLRPGMLAASWGVSLRMLARGFGFELDEITEWFEQEPAPEAFDVAAGHIPAGGMAAVRFTITGVAGGREVLVIDHTTRLRGDLRPDWPQPAQDGGSYRVEITGEPSYRVDICPASAKGDHNYAAIAAGAGRIVNAIPDVVAAPPGLRTPLDLPFTTARGVFAAALTDRGTGREERRPWDVWTGRPL</sequence>
<evidence type="ECO:0000313" key="3">
    <source>
        <dbReference type="Proteomes" id="UP000546324"/>
    </source>
</evidence>
<dbReference type="Proteomes" id="UP000546324">
    <property type="component" value="Unassembled WGS sequence"/>
</dbReference>
<protein>
    <recommendedName>
        <fullName evidence="1">2,4-diaminopentanoate dehydrogenase C-terminal domain-containing protein</fullName>
    </recommendedName>
</protein>
<proteinExistence type="predicted"/>
<accession>A0A7X0KZQ6</accession>
<dbReference type="InterPro" id="IPR036291">
    <property type="entry name" value="NAD(P)-bd_dom_sf"/>
</dbReference>
<organism evidence="2 3">
    <name type="scientific">Actinomadura coerulea</name>
    <dbReference type="NCBI Taxonomy" id="46159"/>
    <lineage>
        <taxon>Bacteria</taxon>
        <taxon>Bacillati</taxon>
        <taxon>Actinomycetota</taxon>
        <taxon>Actinomycetes</taxon>
        <taxon>Streptosporangiales</taxon>
        <taxon>Thermomonosporaceae</taxon>
        <taxon>Actinomadura</taxon>
    </lineage>
</organism>
<dbReference type="Pfam" id="PF19328">
    <property type="entry name" value="DAP_DH_C"/>
    <property type="match status" value="1"/>
</dbReference>
<gene>
    <name evidence="2" type="ORF">BKA00_003652</name>
</gene>
<dbReference type="RefSeq" id="WP_185026606.1">
    <property type="nucleotide sequence ID" value="NZ_JACHMQ010000001.1"/>
</dbReference>
<comment type="caution">
    <text evidence="2">The sequence shown here is derived from an EMBL/GenBank/DDBJ whole genome shotgun (WGS) entry which is preliminary data.</text>
</comment>
<dbReference type="InterPro" id="IPR045760">
    <property type="entry name" value="DAP_DH_C"/>
</dbReference>
<name>A0A7X0KZQ6_9ACTN</name>
<evidence type="ECO:0000259" key="1">
    <source>
        <dbReference type="Pfam" id="PF19328"/>
    </source>
</evidence>
<dbReference type="EMBL" id="JACHMQ010000001">
    <property type="protein sequence ID" value="MBB6396738.1"/>
    <property type="molecule type" value="Genomic_DNA"/>
</dbReference>